<dbReference type="PROSITE" id="PS50893">
    <property type="entry name" value="ABC_TRANSPORTER_2"/>
    <property type="match status" value="1"/>
</dbReference>
<accession>A0A323UXV8</accession>
<dbReference type="InterPro" id="IPR003439">
    <property type="entry name" value="ABC_transporter-like_ATP-bd"/>
</dbReference>
<dbReference type="SMART" id="SM00382">
    <property type="entry name" value="AAA"/>
    <property type="match status" value="1"/>
</dbReference>
<evidence type="ECO:0000259" key="6">
    <source>
        <dbReference type="PROSITE" id="PS50893"/>
    </source>
</evidence>
<evidence type="ECO:0000256" key="4">
    <source>
        <dbReference type="ARBA" id="ARBA00022741"/>
    </source>
</evidence>
<dbReference type="Proteomes" id="UP000248259">
    <property type="component" value="Unassembled WGS sequence"/>
</dbReference>
<dbReference type="SUPFAM" id="SSF52540">
    <property type="entry name" value="P-loop containing nucleoside triphosphate hydrolases"/>
    <property type="match status" value="1"/>
</dbReference>
<feature type="domain" description="ABC transporter" evidence="6">
    <location>
        <begin position="6"/>
        <end position="227"/>
    </location>
</feature>
<dbReference type="PANTHER" id="PTHR42788:SF19">
    <property type="entry name" value="ALIPHATIC SULFONATES IMPORT ATP-BINDING PROTEIN SSUB 2"/>
    <property type="match status" value="1"/>
</dbReference>
<dbReference type="InterPro" id="IPR017871">
    <property type="entry name" value="ABC_transporter-like_CS"/>
</dbReference>
<dbReference type="InterPro" id="IPR027417">
    <property type="entry name" value="P-loop_NTPase"/>
</dbReference>
<gene>
    <name evidence="7" type="ORF">DNK49_07575</name>
</gene>
<dbReference type="InterPro" id="IPR050166">
    <property type="entry name" value="ABC_transporter_ATP-bind"/>
</dbReference>
<keyword evidence="5 7" id="KW-0067">ATP-binding</keyword>
<dbReference type="GO" id="GO:0016887">
    <property type="term" value="F:ATP hydrolysis activity"/>
    <property type="evidence" value="ECO:0007669"/>
    <property type="project" value="InterPro"/>
</dbReference>
<sequence length="259" mass="28452">MLDIDIRHKHYPDRGGHIHTALSALRLSVRTGEFVCVVGPSGCGKSTLLNLVGGLDTDFAGHIRVDGRAPGERTGFMFQEPRLMPWLSVIDNVCLVAGKDASARKRAQALLEAMELGDVLDVYPGRLSGGMQRRVALARAFVIEPALLLMDEPFVSLDRPTANRLRTMLIDLWQRCGTTVLFVTHDVHEALALADRVVFLSAAPATMLLEHRIDLPRPRHPEDEAISHLHARLMQDHPTLLTGLVPPTGQPADEDALHA</sequence>
<keyword evidence="2" id="KW-0813">Transport</keyword>
<keyword evidence="3" id="KW-0472">Membrane</keyword>
<dbReference type="EMBL" id="QKOE01000004">
    <property type="protein sequence ID" value="PZA17091.1"/>
    <property type="molecule type" value="Genomic_DNA"/>
</dbReference>
<evidence type="ECO:0000256" key="2">
    <source>
        <dbReference type="ARBA" id="ARBA00022448"/>
    </source>
</evidence>
<comment type="caution">
    <text evidence="7">The sequence shown here is derived from an EMBL/GenBank/DDBJ whole genome shotgun (WGS) entry which is preliminary data.</text>
</comment>
<protein>
    <submittedName>
        <fullName evidence="7">ABC transporter ATP-binding protein</fullName>
    </submittedName>
</protein>
<comment type="similarity">
    <text evidence="1">Belongs to the ABC transporter superfamily.</text>
</comment>
<dbReference type="InterPro" id="IPR003593">
    <property type="entry name" value="AAA+_ATPase"/>
</dbReference>
<evidence type="ECO:0000313" key="8">
    <source>
        <dbReference type="Proteomes" id="UP000248259"/>
    </source>
</evidence>
<evidence type="ECO:0000256" key="5">
    <source>
        <dbReference type="ARBA" id="ARBA00022840"/>
    </source>
</evidence>
<evidence type="ECO:0000256" key="1">
    <source>
        <dbReference type="ARBA" id="ARBA00005417"/>
    </source>
</evidence>
<reference evidence="7 8" key="1">
    <citation type="submission" date="2018-06" db="EMBL/GenBank/DDBJ databases">
        <title>Azoarcus communis strain SWub3 genome.</title>
        <authorList>
            <person name="Zorraquino Salvo V."/>
            <person name="Toubiana D."/>
            <person name="Blumwald E."/>
        </authorList>
    </citation>
    <scope>NUCLEOTIDE SEQUENCE [LARGE SCALE GENOMIC DNA]</scope>
    <source>
        <strain evidence="7 8">SWub3</strain>
    </source>
</reference>
<proteinExistence type="inferred from homology"/>
<keyword evidence="4" id="KW-0547">Nucleotide-binding</keyword>
<evidence type="ECO:0000313" key="7">
    <source>
        <dbReference type="EMBL" id="PZA17091.1"/>
    </source>
</evidence>
<keyword evidence="8" id="KW-1185">Reference proteome</keyword>
<name>A0A323UXV8_9RHOO</name>
<dbReference type="PANTHER" id="PTHR42788">
    <property type="entry name" value="TAURINE IMPORT ATP-BINDING PROTEIN-RELATED"/>
    <property type="match status" value="1"/>
</dbReference>
<dbReference type="Gene3D" id="3.40.50.300">
    <property type="entry name" value="P-loop containing nucleotide triphosphate hydrolases"/>
    <property type="match status" value="1"/>
</dbReference>
<organism evidence="7 8">
    <name type="scientific">Parazoarcus communis SWub3 = DSM 12120</name>
    <dbReference type="NCBI Taxonomy" id="1121029"/>
    <lineage>
        <taxon>Bacteria</taxon>
        <taxon>Pseudomonadati</taxon>
        <taxon>Pseudomonadota</taxon>
        <taxon>Betaproteobacteria</taxon>
        <taxon>Rhodocyclales</taxon>
        <taxon>Zoogloeaceae</taxon>
        <taxon>Parazoarcus</taxon>
    </lineage>
</organism>
<dbReference type="Pfam" id="PF00005">
    <property type="entry name" value="ABC_tran"/>
    <property type="match status" value="1"/>
</dbReference>
<dbReference type="OrthoDB" id="9783039at2"/>
<dbReference type="PROSITE" id="PS00211">
    <property type="entry name" value="ABC_TRANSPORTER_1"/>
    <property type="match status" value="1"/>
</dbReference>
<dbReference type="GO" id="GO:0005524">
    <property type="term" value="F:ATP binding"/>
    <property type="evidence" value="ECO:0007669"/>
    <property type="project" value="UniProtKB-KW"/>
</dbReference>
<keyword evidence="3" id="KW-1003">Cell membrane</keyword>
<dbReference type="RefSeq" id="WP_110523736.1">
    <property type="nucleotide sequence ID" value="NZ_QKOE01000004.1"/>
</dbReference>
<evidence type="ECO:0000256" key="3">
    <source>
        <dbReference type="ARBA" id="ARBA00022475"/>
    </source>
</evidence>
<dbReference type="AlphaFoldDB" id="A0A323UXV8"/>